<proteinExistence type="predicted"/>
<sequence length="133" mass="16008">MVQLLLIAAVLIIFLLYIRGREGVKIKKPRDELELRCDFFYEQVMNFLRRLKSSRSKTRIRRLEKEIERFQKVMDLDDILEKAERETSPQKAIDYYLEALSFIMKNDFEKERKAEIEEKIKALQQSKGKQVLH</sequence>
<evidence type="ECO:0000313" key="1">
    <source>
        <dbReference type="EMBL" id="RLE14415.1"/>
    </source>
</evidence>
<evidence type="ECO:0000313" key="2">
    <source>
        <dbReference type="Proteomes" id="UP000280417"/>
    </source>
</evidence>
<reference evidence="1 2" key="1">
    <citation type="submission" date="2018-06" db="EMBL/GenBank/DDBJ databases">
        <title>Extensive metabolic versatility and redundancy in microbially diverse, dynamic hydrothermal sediments.</title>
        <authorList>
            <person name="Dombrowski N."/>
            <person name="Teske A."/>
            <person name="Baker B.J."/>
        </authorList>
    </citation>
    <scope>NUCLEOTIDE SEQUENCE [LARGE SCALE GENOMIC DNA]</scope>
    <source>
        <strain evidence="1">B3_G15</strain>
    </source>
</reference>
<accession>A0A662DG19</accession>
<dbReference type="EMBL" id="QMQA01000045">
    <property type="protein sequence ID" value="RLE14415.1"/>
    <property type="molecule type" value="Genomic_DNA"/>
</dbReference>
<protein>
    <submittedName>
        <fullName evidence="1">Uncharacterized protein</fullName>
    </submittedName>
</protein>
<dbReference type="AlphaFoldDB" id="A0A662DG19"/>
<name>A0A662DG19_UNCAE</name>
<organism evidence="1 2">
    <name type="scientific">Aerophobetes bacterium</name>
    <dbReference type="NCBI Taxonomy" id="2030807"/>
    <lineage>
        <taxon>Bacteria</taxon>
        <taxon>Candidatus Aerophobota</taxon>
    </lineage>
</organism>
<comment type="caution">
    <text evidence="1">The sequence shown here is derived from an EMBL/GenBank/DDBJ whole genome shotgun (WGS) entry which is preliminary data.</text>
</comment>
<gene>
    <name evidence="1" type="ORF">DRJ04_02410</name>
</gene>
<dbReference type="Proteomes" id="UP000280417">
    <property type="component" value="Unassembled WGS sequence"/>
</dbReference>